<dbReference type="AlphaFoldDB" id="A0AAE0VGU6"/>
<organism evidence="1 2">
    <name type="scientific">Potamilus streckersoni</name>
    <dbReference type="NCBI Taxonomy" id="2493646"/>
    <lineage>
        <taxon>Eukaryota</taxon>
        <taxon>Metazoa</taxon>
        <taxon>Spiralia</taxon>
        <taxon>Lophotrochozoa</taxon>
        <taxon>Mollusca</taxon>
        <taxon>Bivalvia</taxon>
        <taxon>Autobranchia</taxon>
        <taxon>Heteroconchia</taxon>
        <taxon>Palaeoheterodonta</taxon>
        <taxon>Unionida</taxon>
        <taxon>Unionoidea</taxon>
        <taxon>Unionidae</taxon>
        <taxon>Ambleminae</taxon>
        <taxon>Lampsilini</taxon>
        <taxon>Potamilus</taxon>
    </lineage>
</organism>
<dbReference type="EMBL" id="JAEAOA010000226">
    <property type="protein sequence ID" value="KAK3576210.1"/>
    <property type="molecule type" value="Genomic_DNA"/>
</dbReference>
<reference evidence="1" key="2">
    <citation type="journal article" date="2021" name="Genome Biol. Evol.">
        <title>Developing a high-quality reference genome for a parasitic bivalve with doubly uniparental inheritance (Bivalvia: Unionida).</title>
        <authorList>
            <person name="Smith C.H."/>
        </authorList>
    </citation>
    <scope>NUCLEOTIDE SEQUENCE</scope>
    <source>
        <strain evidence="1">CHS0354</strain>
        <tissue evidence="1">Mantle</tissue>
    </source>
</reference>
<reference evidence="1" key="1">
    <citation type="journal article" date="2021" name="Genome Biol. Evol.">
        <title>A High-Quality Reference Genome for a Parasitic Bivalve with Doubly Uniparental Inheritance (Bivalvia: Unionida).</title>
        <authorList>
            <person name="Smith C.H."/>
        </authorList>
    </citation>
    <scope>NUCLEOTIDE SEQUENCE</scope>
    <source>
        <strain evidence="1">CHS0354</strain>
    </source>
</reference>
<evidence type="ECO:0000313" key="1">
    <source>
        <dbReference type="EMBL" id="KAK3576210.1"/>
    </source>
</evidence>
<protein>
    <submittedName>
        <fullName evidence="1">Uncharacterized protein</fullName>
    </submittedName>
</protein>
<keyword evidence="2" id="KW-1185">Reference proteome</keyword>
<evidence type="ECO:0000313" key="2">
    <source>
        <dbReference type="Proteomes" id="UP001195483"/>
    </source>
</evidence>
<dbReference type="Proteomes" id="UP001195483">
    <property type="component" value="Unassembled WGS sequence"/>
</dbReference>
<reference evidence="1" key="3">
    <citation type="submission" date="2023-05" db="EMBL/GenBank/DDBJ databases">
        <authorList>
            <person name="Smith C.H."/>
        </authorList>
    </citation>
    <scope>NUCLEOTIDE SEQUENCE</scope>
    <source>
        <strain evidence="1">CHS0354</strain>
        <tissue evidence="1">Mantle</tissue>
    </source>
</reference>
<name>A0AAE0VGU6_9BIVA</name>
<proteinExistence type="predicted"/>
<accession>A0AAE0VGU6</accession>
<gene>
    <name evidence="1" type="ORF">CHS0354_002810</name>
</gene>
<sequence length="51" mass="5770">MSGDLILNLKRNHGIDPNADIYMSRTTKDGRSVLVKTRDLEKSLLKADQKI</sequence>
<comment type="caution">
    <text evidence="1">The sequence shown here is derived from an EMBL/GenBank/DDBJ whole genome shotgun (WGS) entry which is preliminary data.</text>
</comment>